<gene>
    <name evidence="3" type="ORF">BD324DRAFT_53268</name>
</gene>
<comment type="caution">
    <text evidence="3">The sequence shown here is derived from an EMBL/GenBank/DDBJ whole genome shotgun (WGS) entry which is preliminary data.</text>
</comment>
<keyword evidence="2" id="KW-0732">Signal</keyword>
<dbReference type="Proteomes" id="UP000193218">
    <property type="component" value="Unassembled WGS sequence"/>
</dbReference>
<name>A0A1Y1UTA5_9TREE</name>
<feature type="chain" id="PRO_5012937436" description="Secreted protein" evidence="2">
    <location>
        <begin position="25"/>
        <end position="115"/>
    </location>
</feature>
<feature type="signal peptide" evidence="2">
    <location>
        <begin position="1"/>
        <end position="24"/>
    </location>
</feature>
<feature type="region of interest" description="Disordered" evidence="1">
    <location>
        <begin position="64"/>
        <end position="94"/>
    </location>
</feature>
<feature type="compositionally biased region" description="Basic and acidic residues" evidence="1">
    <location>
        <begin position="77"/>
        <end position="94"/>
    </location>
</feature>
<dbReference type="EMBL" id="NBSH01000001">
    <property type="protein sequence ID" value="ORX41259.1"/>
    <property type="molecule type" value="Genomic_DNA"/>
</dbReference>
<evidence type="ECO:0008006" key="5">
    <source>
        <dbReference type="Google" id="ProtNLM"/>
    </source>
</evidence>
<reference evidence="3 4" key="1">
    <citation type="submission" date="2017-03" db="EMBL/GenBank/DDBJ databases">
        <title>Widespread Adenine N6-methylation of Active Genes in Fungi.</title>
        <authorList>
            <consortium name="DOE Joint Genome Institute"/>
            <person name="Mondo S.J."/>
            <person name="Dannebaum R.O."/>
            <person name="Kuo R.C."/>
            <person name="Louie K.B."/>
            <person name="Bewick A.J."/>
            <person name="Labutti K."/>
            <person name="Haridas S."/>
            <person name="Kuo A."/>
            <person name="Salamov A."/>
            <person name="Ahrendt S.R."/>
            <person name="Lau R."/>
            <person name="Bowen B.P."/>
            <person name="Lipzen A."/>
            <person name="Sullivan W."/>
            <person name="Andreopoulos W.B."/>
            <person name="Clum A."/>
            <person name="Lindquist E."/>
            <person name="Daum C."/>
            <person name="Northen T.R."/>
            <person name="Ramamoorthy G."/>
            <person name="Schmitz R.J."/>
            <person name="Gryganskyi A."/>
            <person name="Culley D."/>
            <person name="Magnuson J."/>
            <person name="James T.Y."/>
            <person name="O'Malley M.A."/>
            <person name="Stajich J.E."/>
            <person name="Spatafora J.W."/>
            <person name="Visel A."/>
            <person name="Grigoriev I.V."/>
        </authorList>
    </citation>
    <scope>NUCLEOTIDE SEQUENCE [LARGE SCALE GENOMIC DNA]</scope>
    <source>
        <strain evidence="3 4">NRRL Y-17943</strain>
    </source>
</reference>
<dbReference type="GeneID" id="33554814"/>
<evidence type="ECO:0000256" key="1">
    <source>
        <dbReference type="SAM" id="MobiDB-lite"/>
    </source>
</evidence>
<dbReference type="AlphaFoldDB" id="A0A1Y1UTA5"/>
<sequence length="115" mass="13187">MDVPTSEWKLVLLLANFLLQASCASKRLNSSALLPDLDGRCMTAISLSKLECLWMADVPSVVPLRSQERQTPGTGRSPREQSRHSRWRTDSTSHLRRYREREHVALFPDCHEARQ</sequence>
<evidence type="ECO:0000256" key="2">
    <source>
        <dbReference type="SAM" id="SignalP"/>
    </source>
</evidence>
<proteinExistence type="predicted"/>
<dbReference type="RefSeq" id="XP_021874938.1">
    <property type="nucleotide sequence ID" value="XM_022013006.1"/>
</dbReference>
<evidence type="ECO:0000313" key="4">
    <source>
        <dbReference type="Proteomes" id="UP000193218"/>
    </source>
</evidence>
<accession>A0A1Y1UTA5</accession>
<organism evidence="3 4">
    <name type="scientific">Kockovaella imperatae</name>
    <dbReference type="NCBI Taxonomy" id="4999"/>
    <lineage>
        <taxon>Eukaryota</taxon>
        <taxon>Fungi</taxon>
        <taxon>Dikarya</taxon>
        <taxon>Basidiomycota</taxon>
        <taxon>Agaricomycotina</taxon>
        <taxon>Tremellomycetes</taxon>
        <taxon>Tremellales</taxon>
        <taxon>Cuniculitremaceae</taxon>
        <taxon>Kockovaella</taxon>
    </lineage>
</organism>
<keyword evidence="4" id="KW-1185">Reference proteome</keyword>
<dbReference type="InParanoid" id="A0A1Y1UTA5"/>
<protein>
    <recommendedName>
        <fullName evidence="5">Secreted protein</fullName>
    </recommendedName>
</protein>
<evidence type="ECO:0000313" key="3">
    <source>
        <dbReference type="EMBL" id="ORX41259.1"/>
    </source>
</evidence>